<evidence type="ECO:0000256" key="1">
    <source>
        <dbReference type="SAM" id="SignalP"/>
    </source>
</evidence>
<dbReference type="PANTHER" id="PTHR35014">
    <property type="entry name" value="INFECTION RESPONSE PROTEIN-RELATED"/>
    <property type="match status" value="1"/>
</dbReference>
<feature type="signal peptide" evidence="1">
    <location>
        <begin position="1"/>
        <end position="16"/>
    </location>
</feature>
<accession>A0A914VUV6</accession>
<organism evidence="2 3">
    <name type="scientific">Plectus sambesii</name>
    <dbReference type="NCBI Taxonomy" id="2011161"/>
    <lineage>
        <taxon>Eukaryota</taxon>
        <taxon>Metazoa</taxon>
        <taxon>Ecdysozoa</taxon>
        <taxon>Nematoda</taxon>
        <taxon>Chromadorea</taxon>
        <taxon>Plectida</taxon>
        <taxon>Plectina</taxon>
        <taxon>Plectoidea</taxon>
        <taxon>Plectidae</taxon>
        <taxon>Plectus</taxon>
    </lineage>
</organism>
<dbReference type="Proteomes" id="UP000887566">
    <property type="component" value="Unplaced"/>
</dbReference>
<feature type="chain" id="PRO_5036742688" evidence="1">
    <location>
        <begin position="17"/>
        <end position="232"/>
    </location>
</feature>
<keyword evidence="2" id="KW-1185">Reference proteome</keyword>
<sequence length="232" mass="25908">MRSAFLFVAGVTLATAFILPSSIFDLSHGSDAGSSVKAPKACNPQPIGKCTDDFFAQFGLTDPHNETAFEDAVNKYLAKTGVAGWSNIRTWVQTLESCSGGTDNLNQCVQWQQLMADFNFTKDMAQKWEVEFYTLEYETGPGFDVLTHNYFCIGNVIAHEGPVIQACKQHFIDQQHSNPNATCPHLVEYLYCIERPYTQQCGHDVGSLVCNIERIGYLVYYPDCEHQVALHC</sequence>
<dbReference type="AlphaFoldDB" id="A0A914VUV6"/>
<protein>
    <submittedName>
        <fullName evidence="3">Uncharacterized protein</fullName>
    </submittedName>
</protein>
<name>A0A914VUV6_9BILA</name>
<evidence type="ECO:0000313" key="3">
    <source>
        <dbReference type="WBParaSite" id="PSAMB.scaffold2548size22635.g18190.t1"/>
    </source>
</evidence>
<reference evidence="3" key="1">
    <citation type="submission" date="2022-11" db="UniProtKB">
        <authorList>
            <consortium name="WormBaseParasite"/>
        </authorList>
    </citation>
    <scope>IDENTIFICATION</scope>
</reference>
<keyword evidence="1" id="KW-0732">Signal</keyword>
<proteinExistence type="predicted"/>
<evidence type="ECO:0000313" key="2">
    <source>
        <dbReference type="Proteomes" id="UP000887566"/>
    </source>
</evidence>
<dbReference type="WBParaSite" id="PSAMB.scaffold2548size22635.g18190.t1">
    <property type="protein sequence ID" value="PSAMB.scaffold2548size22635.g18190.t1"/>
    <property type="gene ID" value="PSAMB.scaffold2548size22635.g18190"/>
</dbReference>
<dbReference type="PANTHER" id="PTHR35014:SF1">
    <property type="entry name" value="INFECTION RESPONSE PROTEIN"/>
    <property type="match status" value="1"/>
</dbReference>